<feature type="transmembrane region" description="Helical" evidence="1">
    <location>
        <begin position="57"/>
        <end position="73"/>
    </location>
</feature>
<organism evidence="2 3">
    <name type="scientific">Leyella stercorea CAG:629</name>
    <dbReference type="NCBI Taxonomy" id="1263103"/>
    <lineage>
        <taxon>Bacteria</taxon>
        <taxon>Pseudomonadati</taxon>
        <taxon>Bacteroidota</taxon>
        <taxon>Bacteroidia</taxon>
        <taxon>Bacteroidales</taxon>
        <taxon>Prevotellaceae</taxon>
        <taxon>Leyella</taxon>
    </lineage>
</organism>
<accession>R7GXJ0</accession>
<keyword evidence="1" id="KW-0812">Transmembrane</keyword>
<evidence type="ECO:0000256" key="1">
    <source>
        <dbReference type="SAM" id="Phobius"/>
    </source>
</evidence>
<comment type="caution">
    <text evidence="2">The sequence shown here is derived from an EMBL/GenBank/DDBJ whole genome shotgun (WGS) entry which is preliminary data.</text>
</comment>
<sequence>MKIDTFLCQLVLATLANTIAGFINRNSCDGKNPSKHGNNDFKMKMSFEIHWKTKSETIVWVIILLCSGILLLWDNK</sequence>
<evidence type="ECO:0000313" key="3">
    <source>
        <dbReference type="Proteomes" id="UP000018072"/>
    </source>
</evidence>
<name>R7GXJ0_9BACT</name>
<evidence type="ECO:0000313" key="2">
    <source>
        <dbReference type="EMBL" id="CDE31468.1"/>
    </source>
</evidence>
<proteinExistence type="predicted"/>
<dbReference type="STRING" id="1263103.BN741_01046"/>
<protein>
    <submittedName>
        <fullName evidence="2">Uncharacterized protein</fullName>
    </submittedName>
</protein>
<keyword evidence="1" id="KW-0472">Membrane</keyword>
<dbReference type="EMBL" id="CBIT010000092">
    <property type="protein sequence ID" value="CDE31468.1"/>
    <property type="molecule type" value="Genomic_DNA"/>
</dbReference>
<reference evidence="2" key="1">
    <citation type="submission" date="2012-11" db="EMBL/GenBank/DDBJ databases">
        <title>Dependencies among metagenomic species, viruses, plasmids and units of genetic variation.</title>
        <authorList>
            <person name="Nielsen H.B."/>
            <person name="Almeida M."/>
            <person name="Juncker A.S."/>
            <person name="Rasmussen S."/>
            <person name="Li J."/>
            <person name="Sunagawa S."/>
            <person name="Plichta D."/>
            <person name="Gautier L."/>
            <person name="Le Chatelier E."/>
            <person name="Peletier E."/>
            <person name="Bonde I."/>
            <person name="Nielsen T."/>
            <person name="Manichanh C."/>
            <person name="Arumugam M."/>
            <person name="Batto J."/>
            <person name="Santos M.B.Q.D."/>
            <person name="Blom N."/>
            <person name="Borruel N."/>
            <person name="Burgdorf K.S."/>
            <person name="Boumezbeur F."/>
            <person name="Casellas F."/>
            <person name="Dore J."/>
            <person name="Guarner F."/>
            <person name="Hansen T."/>
            <person name="Hildebrand F."/>
            <person name="Kaas R.S."/>
            <person name="Kennedy S."/>
            <person name="Kristiansen K."/>
            <person name="Kultima J.R."/>
            <person name="Leonard P."/>
            <person name="Levenez F."/>
            <person name="Lund O."/>
            <person name="Moumen B."/>
            <person name="Le Paslier D."/>
            <person name="Pons N."/>
            <person name="Pedersen O."/>
            <person name="Prifti E."/>
            <person name="Qin J."/>
            <person name="Raes J."/>
            <person name="Tap J."/>
            <person name="Tims S."/>
            <person name="Ussery D.W."/>
            <person name="Yamada T."/>
            <person name="MetaHit consortium"/>
            <person name="Renault P."/>
            <person name="Sicheritz-Ponten T."/>
            <person name="Bork P."/>
            <person name="Wang J."/>
            <person name="Brunak S."/>
            <person name="Ehrlich S.D."/>
        </authorList>
    </citation>
    <scope>NUCLEOTIDE SEQUENCE [LARGE SCALE GENOMIC DNA]</scope>
</reference>
<dbReference type="Proteomes" id="UP000018072">
    <property type="component" value="Unassembled WGS sequence"/>
</dbReference>
<dbReference type="AlphaFoldDB" id="R7GXJ0"/>
<gene>
    <name evidence="2" type="ORF">BN741_01046</name>
</gene>
<keyword evidence="1" id="KW-1133">Transmembrane helix</keyword>